<dbReference type="InterPro" id="IPR052188">
    <property type="entry name" value="Ni-pincer_cofactor_biosynth"/>
</dbReference>
<gene>
    <name evidence="3" type="ORF">SAMN05414137_109170</name>
</gene>
<dbReference type="eggNOG" id="COG1606">
    <property type="taxonomic scope" value="Bacteria"/>
</dbReference>
<dbReference type="PANTHER" id="PTHR43169:SF2">
    <property type="entry name" value="NAD_GMP SYNTHASE DOMAIN-CONTAINING PROTEIN"/>
    <property type="match status" value="1"/>
</dbReference>
<dbReference type="Pfam" id="PF00733">
    <property type="entry name" value="Asn_synthase"/>
    <property type="match status" value="1"/>
</dbReference>
<feature type="region of interest" description="Disordered" evidence="1">
    <location>
        <begin position="295"/>
        <end position="337"/>
    </location>
</feature>
<feature type="domain" description="Asparagine synthetase" evidence="2">
    <location>
        <begin position="19"/>
        <end position="98"/>
    </location>
</feature>
<dbReference type="GO" id="GO:0004066">
    <property type="term" value="F:asparagine synthase (glutamine-hydrolyzing) activity"/>
    <property type="evidence" value="ECO:0007669"/>
    <property type="project" value="InterPro"/>
</dbReference>
<keyword evidence="4" id="KW-1185">Reference proteome</keyword>
<dbReference type="InterPro" id="IPR001962">
    <property type="entry name" value="Asn_synthase"/>
</dbReference>
<dbReference type="GO" id="GO:0016783">
    <property type="term" value="F:sulfurtransferase activity"/>
    <property type="evidence" value="ECO:0007669"/>
    <property type="project" value="InterPro"/>
</dbReference>
<dbReference type="GO" id="GO:0006529">
    <property type="term" value="P:asparagine biosynthetic process"/>
    <property type="evidence" value="ECO:0007669"/>
    <property type="project" value="InterPro"/>
</dbReference>
<dbReference type="NCBIfam" id="TIGR00268">
    <property type="entry name" value="ATP-dependent sacrificial sulfur transferase LarE"/>
    <property type="match status" value="1"/>
</dbReference>
<evidence type="ECO:0000313" key="4">
    <source>
        <dbReference type="Proteomes" id="UP000183015"/>
    </source>
</evidence>
<dbReference type="PANTHER" id="PTHR43169">
    <property type="entry name" value="EXSB FAMILY PROTEIN"/>
    <property type="match status" value="1"/>
</dbReference>
<reference evidence="4" key="1">
    <citation type="submission" date="2016-10" db="EMBL/GenBank/DDBJ databases">
        <authorList>
            <person name="Varghese N."/>
        </authorList>
    </citation>
    <scope>NUCLEOTIDE SEQUENCE [LARGE SCALE GENOMIC DNA]</scope>
    <source>
        <strain evidence="4">DSM 45096 / BCRC 16803 / CGMCC 4.1857 / CIP 109030 / JCM 12277 / KCTC 19219 / NBRC 100920 / 33214</strain>
    </source>
</reference>
<dbReference type="RefSeq" id="WP_082014906.1">
    <property type="nucleotide sequence ID" value="NZ_BBPN01000009.1"/>
</dbReference>
<evidence type="ECO:0000256" key="1">
    <source>
        <dbReference type="SAM" id="MobiDB-lite"/>
    </source>
</evidence>
<protein>
    <recommendedName>
        <fullName evidence="2">Asparagine synthetase domain-containing protein</fullName>
    </recommendedName>
</protein>
<feature type="compositionally biased region" description="Low complexity" evidence="1">
    <location>
        <begin position="295"/>
        <end position="314"/>
    </location>
</feature>
<dbReference type="OrthoDB" id="9776919at2"/>
<dbReference type="EMBL" id="FOAZ01000009">
    <property type="protein sequence ID" value="SEL50445.1"/>
    <property type="molecule type" value="Genomic_DNA"/>
</dbReference>
<dbReference type="SUPFAM" id="SSF52402">
    <property type="entry name" value="Adenine nucleotide alpha hydrolases-like"/>
    <property type="match status" value="1"/>
</dbReference>
<dbReference type="InterPro" id="IPR014729">
    <property type="entry name" value="Rossmann-like_a/b/a_fold"/>
</dbReference>
<dbReference type="Gene3D" id="3.40.50.620">
    <property type="entry name" value="HUPs"/>
    <property type="match status" value="1"/>
</dbReference>
<name>A0A1H7QS38_STRJI</name>
<evidence type="ECO:0000313" key="3">
    <source>
        <dbReference type="EMBL" id="SEL50445.1"/>
    </source>
</evidence>
<accession>A0A1H7QS38</accession>
<dbReference type="STRING" id="235985.SAMN05414137_109170"/>
<dbReference type="Proteomes" id="UP000183015">
    <property type="component" value="Unassembled WGS sequence"/>
</dbReference>
<sequence>MTDPLTAALSGAEARAEERVTALLRGCAPLGVAFSGGVDSSVLLALALRALGRDKVVAVLGVSPSLASDERAGAHRVAAHLGARLVEVETAEGELPAYRANGPDRCFHCKNELFTRISESVAAAHGLAAVAYGENADDVLRPDRPGSRAATLHAVLRPLADAGIDKAQVRRIARALALPCADKPAAPCLASRIPHFEEVTPAKLAQVEQAEHALRALGFGDGRVRHHGEVARVELPVEDLARAAGPLREPLLAAVRGAGFRMVALDLAGIQSGAFTLPLVEVRPGETPRAEVRAAQAPSAQAAGAEARAAEVPSVQAARTNVPTTEAPRAGEVTTRD</sequence>
<dbReference type="InterPro" id="IPR005232">
    <property type="entry name" value="LarE"/>
</dbReference>
<evidence type="ECO:0000259" key="2">
    <source>
        <dbReference type="Pfam" id="PF00733"/>
    </source>
</evidence>
<dbReference type="AlphaFoldDB" id="A0A1H7QS38"/>
<proteinExistence type="predicted"/>
<organism evidence="3 4">
    <name type="scientific">Streptacidiphilus jiangxiensis</name>
    <dbReference type="NCBI Taxonomy" id="235985"/>
    <lineage>
        <taxon>Bacteria</taxon>
        <taxon>Bacillati</taxon>
        <taxon>Actinomycetota</taxon>
        <taxon>Actinomycetes</taxon>
        <taxon>Kitasatosporales</taxon>
        <taxon>Streptomycetaceae</taxon>
        <taxon>Streptacidiphilus</taxon>
    </lineage>
</organism>